<sequence length="45" mass="5026">MAAGRINKDKDIFLAFKALVPEYRIHGDYMNEAVTGISDQNLKNG</sequence>
<dbReference type="AlphaFoldDB" id="N1U6Z0"/>
<proteinExistence type="predicted"/>
<gene>
    <name evidence="1" type="ORF">LEP1GSC043_4575</name>
</gene>
<dbReference type="EMBL" id="AHMI02000226">
    <property type="protein sequence ID" value="EMY13704.1"/>
    <property type="molecule type" value="Genomic_DNA"/>
</dbReference>
<evidence type="ECO:0000313" key="2">
    <source>
        <dbReference type="Proteomes" id="UP000012249"/>
    </source>
</evidence>
<comment type="caution">
    <text evidence="1">The sequence shown here is derived from an EMBL/GenBank/DDBJ whole genome shotgun (WGS) entry which is preliminary data.</text>
</comment>
<dbReference type="Proteomes" id="UP000012249">
    <property type="component" value="Unassembled WGS sequence"/>
</dbReference>
<reference evidence="1 2" key="1">
    <citation type="submission" date="2013-02" db="EMBL/GenBank/DDBJ databases">
        <authorList>
            <person name="Harkins D.M."/>
            <person name="Durkin A.S."/>
            <person name="Brinkac L.M."/>
            <person name="Haft D.H."/>
            <person name="Selengut J.D."/>
            <person name="Sanka R."/>
            <person name="DePew J."/>
            <person name="Purushe J."/>
            <person name="Haake D.A."/>
            <person name="Matsunaga J."/>
            <person name="Vinetz J.M."/>
            <person name="Sutton G.G."/>
            <person name="Nierman W.C."/>
            <person name="Fouts D.E."/>
        </authorList>
    </citation>
    <scope>NUCLEOTIDE SEQUENCE [LARGE SCALE GENOMIC DNA]</scope>
    <source>
        <strain evidence="1 2">Ecochallenge</strain>
    </source>
</reference>
<protein>
    <submittedName>
        <fullName evidence="1">Uncharacterized protein</fullName>
    </submittedName>
</protein>
<evidence type="ECO:0000313" key="1">
    <source>
        <dbReference type="EMBL" id="EMY13704.1"/>
    </source>
</evidence>
<name>N1U6Z0_9LEPT</name>
<organism evidence="1 2">
    <name type="scientific">Leptospira weilii str. Ecochallenge</name>
    <dbReference type="NCBI Taxonomy" id="1049986"/>
    <lineage>
        <taxon>Bacteria</taxon>
        <taxon>Pseudomonadati</taxon>
        <taxon>Spirochaetota</taxon>
        <taxon>Spirochaetia</taxon>
        <taxon>Leptospirales</taxon>
        <taxon>Leptospiraceae</taxon>
        <taxon>Leptospira</taxon>
    </lineage>
</organism>
<accession>N1U6Z0</accession>